<name>A0AA43RKR3_9LACT</name>
<evidence type="ECO:0000256" key="5">
    <source>
        <dbReference type="PIRSR" id="PIRSR602678-1"/>
    </source>
</evidence>
<dbReference type="AlphaFoldDB" id="A0AA43RKR3"/>
<dbReference type="Gene3D" id="3.40.1390.30">
    <property type="entry name" value="NIF3 (NGG1p interacting factor 3)-like"/>
    <property type="match status" value="2"/>
</dbReference>
<dbReference type="SUPFAM" id="SSF102705">
    <property type="entry name" value="NIF3 (NGG1p interacting factor 3)-like"/>
    <property type="match status" value="1"/>
</dbReference>
<comment type="caution">
    <text evidence="6">The sequence shown here is derived from an EMBL/GenBank/DDBJ whole genome shotgun (WGS) entry which is preliminary data.</text>
</comment>
<evidence type="ECO:0000256" key="2">
    <source>
        <dbReference type="ARBA" id="ARBA00011643"/>
    </source>
</evidence>
<organism evidence="6 7">
    <name type="scientific">Atopococcus tabaci</name>
    <dbReference type="NCBI Taxonomy" id="269774"/>
    <lineage>
        <taxon>Bacteria</taxon>
        <taxon>Bacillati</taxon>
        <taxon>Bacillota</taxon>
        <taxon>Bacilli</taxon>
        <taxon>Lactobacillales</taxon>
        <taxon>Carnobacteriaceae</taxon>
        <taxon>Atopococcus</taxon>
    </lineage>
</organism>
<dbReference type="Proteomes" id="UP001171751">
    <property type="component" value="Unassembled WGS sequence"/>
</dbReference>
<feature type="binding site" evidence="5">
    <location>
        <position position="67"/>
    </location>
    <ligand>
        <name>a divalent metal cation</name>
        <dbReference type="ChEBI" id="CHEBI:60240"/>
        <label>1</label>
    </ligand>
</feature>
<dbReference type="PANTHER" id="PTHR13799">
    <property type="entry name" value="NGG1 INTERACTING FACTOR 3"/>
    <property type="match status" value="1"/>
</dbReference>
<dbReference type="FunFam" id="3.40.1390.30:FF:000001">
    <property type="entry name" value="GTP cyclohydrolase 1 type 2"/>
    <property type="match status" value="1"/>
</dbReference>
<gene>
    <name evidence="6" type="ORF">Q4F26_00485</name>
</gene>
<comment type="subunit">
    <text evidence="2">Homohexamer.</text>
</comment>
<dbReference type="NCBIfam" id="TIGR00486">
    <property type="entry name" value="YbgI_SA1388"/>
    <property type="match status" value="1"/>
</dbReference>
<sequence>MTKIQVKDLVNRFERYAPRNLAHEKDPIGLHFGSLDQTIEKVLVTLDVRPETVQEAIDQSCDFIFAHHPPIFQPVASFDLNIPQNQMYARLIKNDIAVYAAHTNLDAAENGMNDWLAAALDLENPEIMQVTQTIDGKDYGYGRVGNLREAVSFDSFLEEVKSTFAVEAVRYVGEDTGRNIGRVAVMGGSGGSYFSSALEKEADVFITGDLSYHVAHDIQASGMYAIDPGHHIESVCIQHLTALFKEWAKEENWDIEIRASDLNTDPFQFI</sequence>
<feature type="binding site" evidence="5">
    <location>
        <position position="233"/>
    </location>
    <ligand>
        <name>a divalent metal cation</name>
        <dbReference type="ChEBI" id="CHEBI:60240"/>
        <label>1</label>
    </ligand>
</feature>
<proteinExistence type="inferred from homology"/>
<dbReference type="InterPro" id="IPR036069">
    <property type="entry name" value="DUF34/NIF3_sf"/>
</dbReference>
<feature type="binding site" evidence="5">
    <location>
        <position position="230"/>
    </location>
    <ligand>
        <name>a divalent metal cation</name>
        <dbReference type="ChEBI" id="CHEBI:60240"/>
        <label>1</label>
    </ligand>
</feature>
<dbReference type="EMBL" id="JAUNQW010000001">
    <property type="protein sequence ID" value="MDO5456796.1"/>
    <property type="molecule type" value="Genomic_DNA"/>
</dbReference>
<protein>
    <recommendedName>
        <fullName evidence="3">GTP cyclohydrolase 1 type 2 homolog</fullName>
    </recommendedName>
</protein>
<keyword evidence="7" id="KW-1185">Reference proteome</keyword>
<comment type="similarity">
    <text evidence="1">Belongs to the GTP cyclohydrolase I type 2/NIF3 family.</text>
</comment>
<dbReference type="PANTHER" id="PTHR13799:SF14">
    <property type="entry name" value="GTP CYCLOHYDROLASE 1 TYPE 2 HOMOLOG"/>
    <property type="match status" value="1"/>
</dbReference>
<evidence type="ECO:0000313" key="6">
    <source>
        <dbReference type="EMBL" id="MDO5456796.1"/>
    </source>
</evidence>
<keyword evidence="4 5" id="KW-0479">Metal-binding</keyword>
<accession>A0AA43RKR3</accession>
<reference evidence="6" key="1">
    <citation type="submission" date="2023-07" db="EMBL/GenBank/DDBJ databases">
        <title>Between Cages and Wild: Unraveling the Impact of Captivity on Animal Microbiomes and Antimicrobial Resistance.</title>
        <authorList>
            <person name="Schmartz G.P."/>
            <person name="Rehner J."/>
            <person name="Schuff M.J."/>
            <person name="Becker S.L."/>
            <person name="Kravczyk M."/>
            <person name="Gurevich A."/>
            <person name="Francke R."/>
            <person name="Mueller R."/>
            <person name="Keller V."/>
            <person name="Keller A."/>
        </authorList>
    </citation>
    <scope>NUCLEOTIDE SEQUENCE</scope>
    <source>
        <strain evidence="6">S39M_St_73</strain>
    </source>
</reference>
<evidence type="ECO:0000256" key="4">
    <source>
        <dbReference type="ARBA" id="ARBA00022723"/>
    </source>
</evidence>
<dbReference type="GO" id="GO:0005737">
    <property type="term" value="C:cytoplasm"/>
    <property type="evidence" value="ECO:0007669"/>
    <property type="project" value="TreeGrafter"/>
</dbReference>
<dbReference type="Pfam" id="PF01784">
    <property type="entry name" value="DUF34_NIF3"/>
    <property type="match status" value="1"/>
</dbReference>
<feature type="binding site" evidence="5">
    <location>
        <position position="68"/>
    </location>
    <ligand>
        <name>a divalent metal cation</name>
        <dbReference type="ChEBI" id="CHEBI:60240"/>
        <label>1</label>
    </ligand>
</feature>
<evidence type="ECO:0000256" key="3">
    <source>
        <dbReference type="ARBA" id="ARBA00022112"/>
    </source>
</evidence>
<dbReference type="InterPro" id="IPR002678">
    <property type="entry name" value="DUF34/NIF3"/>
</dbReference>
<feature type="binding site" evidence="5">
    <location>
        <position position="106"/>
    </location>
    <ligand>
        <name>a divalent metal cation</name>
        <dbReference type="ChEBI" id="CHEBI:60240"/>
        <label>1</label>
    </ligand>
</feature>
<dbReference type="GO" id="GO:0046872">
    <property type="term" value="F:metal ion binding"/>
    <property type="evidence" value="ECO:0007669"/>
    <property type="project" value="UniProtKB-KW"/>
</dbReference>
<evidence type="ECO:0000313" key="7">
    <source>
        <dbReference type="Proteomes" id="UP001171751"/>
    </source>
</evidence>
<evidence type="ECO:0000256" key="1">
    <source>
        <dbReference type="ARBA" id="ARBA00006964"/>
    </source>
</evidence>